<dbReference type="Proteomes" id="UP000593562">
    <property type="component" value="Unassembled WGS sequence"/>
</dbReference>
<evidence type="ECO:0000259" key="1">
    <source>
        <dbReference type="Pfam" id="PF13837"/>
    </source>
</evidence>
<dbReference type="Pfam" id="PF13837">
    <property type="entry name" value="Myb_DNA-bind_4"/>
    <property type="match status" value="1"/>
</dbReference>
<dbReference type="PANTHER" id="PTHR33492:SF4">
    <property type="entry name" value="OS02G0174300 PROTEIN"/>
    <property type="match status" value="1"/>
</dbReference>
<evidence type="ECO:0000313" key="3">
    <source>
        <dbReference type="Proteomes" id="UP000593562"/>
    </source>
</evidence>
<protein>
    <recommendedName>
        <fullName evidence="1">Myb/SANT-like DNA-binding domain-containing protein</fullName>
    </recommendedName>
</protein>
<organism evidence="2 3">
    <name type="scientific">Tripterygium wilfordii</name>
    <name type="common">Thunder God vine</name>
    <dbReference type="NCBI Taxonomy" id="458696"/>
    <lineage>
        <taxon>Eukaryota</taxon>
        <taxon>Viridiplantae</taxon>
        <taxon>Streptophyta</taxon>
        <taxon>Embryophyta</taxon>
        <taxon>Tracheophyta</taxon>
        <taxon>Spermatophyta</taxon>
        <taxon>Magnoliopsida</taxon>
        <taxon>eudicotyledons</taxon>
        <taxon>Gunneridae</taxon>
        <taxon>Pentapetalae</taxon>
        <taxon>rosids</taxon>
        <taxon>fabids</taxon>
        <taxon>Celastrales</taxon>
        <taxon>Celastraceae</taxon>
        <taxon>Tripterygium</taxon>
    </lineage>
</organism>
<dbReference type="Gene3D" id="1.10.10.60">
    <property type="entry name" value="Homeodomain-like"/>
    <property type="match status" value="1"/>
</dbReference>
<sequence>MEVSSRRRTRSQAAPDWKVNDSLILVNEMAAIEVDCSKALSSYQKWKIIADNCTALGVLRDLNQCRRKWDSLLSEFNKIKLFDLYWTSDKQKRKQHGLPEDFDHELFKAIDAYLRLKEDEADTEPDSDPEAEADMLKSIAELVGCKRQKRRLMHAKNYAEEVPPTSCAQALPQISCTQGETHRESIEETPQKSCTEEKERNINIVGEREQMMVEELRENAQLINDIVKGNIAGSVVYEAANMNATSAEDFHADFVKRQGDRLIACLGDVVDTLNRLFDM</sequence>
<dbReference type="InterPro" id="IPR044822">
    <property type="entry name" value="Myb_DNA-bind_4"/>
</dbReference>
<feature type="domain" description="Myb/SANT-like DNA-binding" evidence="1">
    <location>
        <begin position="16"/>
        <end position="81"/>
    </location>
</feature>
<dbReference type="AlphaFoldDB" id="A0A7J7DAY0"/>
<proteinExistence type="predicted"/>
<accession>A0A7J7DAY0</accession>
<dbReference type="FunCoup" id="A0A7J7DAY0">
    <property type="interactions" value="602"/>
</dbReference>
<name>A0A7J7DAY0_TRIWF</name>
<dbReference type="InParanoid" id="A0A7J7DAY0"/>
<keyword evidence="3" id="KW-1185">Reference proteome</keyword>
<dbReference type="EMBL" id="JAAARO010000009">
    <property type="protein sequence ID" value="KAF5743409.1"/>
    <property type="molecule type" value="Genomic_DNA"/>
</dbReference>
<dbReference type="OrthoDB" id="1927263at2759"/>
<gene>
    <name evidence="2" type="ORF">HS088_TW09G01478</name>
</gene>
<reference evidence="2 3" key="1">
    <citation type="journal article" date="2020" name="Nat. Commun.">
        <title>Genome of Tripterygium wilfordii and identification of cytochrome P450 involved in triptolide biosynthesis.</title>
        <authorList>
            <person name="Tu L."/>
            <person name="Su P."/>
            <person name="Zhang Z."/>
            <person name="Gao L."/>
            <person name="Wang J."/>
            <person name="Hu T."/>
            <person name="Zhou J."/>
            <person name="Zhang Y."/>
            <person name="Zhao Y."/>
            <person name="Liu Y."/>
            <person name="Song Y."/>
            <person name="Tong Y."/>
            <person name="Lu Y."/>
            <person name="Yang J."/>
            <person name="Xu C."/>
            <person name="Jia M."/>
            <person name="Peters R.J."/>
            <person name="Huang L."/>
            <person name="Gao W."/>
        </authorList>
    </citation>
    <scope>NUCLEOTIDE SEQUENCE [LARGE SCALE GENOMIC DNA]</scope>
    <source>
        <strain evidence="3">cv. XIE 37</strain>
        <tissue evidence="2">Leaf</tissue>
    </source>
</reference>
<evidence type="ECO:0000313" key="2">
    <source>
        <dbReference type="EMBL" id="KAF5743409.1"/>
    </source>
</evidence>
<dbReference type="PANTHER" id="PTHR33492">
    <property type="entry name" value="OSJNBA0043A12.37 PROTEIN-RELATED"/>
    <property type="match status" value="1"/>
</dbReference>
<comment type="caution">
    <text evidence="2">The sequence shown here is derived from an EMBL/GenBank/DDBJ whole genome shotgun (WGS) entry which is preliminary data.</text>
</comment>